<dbReference type="FunFam" id="3.30.565.10:FF:000005">
    <property type="entry name" value="Heat shock protein 90"/>
    <property type="match status" value="1"/>
</dbReference>
<evidence type="ECO:0000256" key="4">
    <source>
        <dbReference type="ARBA" id="ARBA00023186"/>
    </source>
</evidence>
<dbReference type="Gene3D" id="1.20.120.790">
    <property type="entry name" value="Heat shock protein 90, C-terminal domain"/>
    <property type="match status" value="1"/>
</dbReference>
<feature type="binding site" evidence="5">
    <location>
        <position position="142"/>
    </location>
    <ligand>
        <name>ATP</name>
        <dbReference type="ChEBI" id="CHEBI:30616"/>
    </ligand>
</feature>
<feature type="signal peptide" evidence="7">
    <location>
        <begin position="1"/>
        <end position="32"/>
    </location>
</feature>
<accession>A0A485L8I3</accession>
<keyword evidence="7" id="KW-0732">Signal</keyword>
<evidence type="ECO:0000313" key="11">
    <source>
        <dbReference type="Proteomes" id="UP000332933"/>
    </source>
</evidence>
<keyword evidence="4" id="KW-0143">Chaperone</keyword>
<dbReference type="AlphaFoldDB" id="A0A485L8I3"/>
<feature type="binding site" evidence="5">
    <location>
        <position position="221"/>
    </location>
    <ligand>
        <name>ATP</name>
        <dbReference type="ChEBI" id="CHEBI:30616"/>
    </ligand>
</feature>
<dbReference type="GO" id="GO:0051082">
    <property type="term" value="F:unfolded protein binding"/>
    <property type="evidence" value="ECO:0007669"/>
    <property type="project" value="InterPro"/>
</dbReference>
<name>A0A485L8I3_9STRA</name>
<dbReference type="InterPro" id="IPR020575">
    <property type="entry name" value="Hsp90_N"/>
</dbReference>
<feature type="region of interest" description="Disordered" evidence="6">
    <location>
        <begin position="465"/>
        <end position="491"/>
    </location>
</feature>
<comment type="similarity">
    <text evidence="1">Belongs to the heat shock protein 90 family.</text>
</comment>
<dbReference type="SUPFAM" id="SSF55874">
    <property type="entry name" value="ATPase domain of HSP90 chaperone/DNA topoisomerase II/histidine kinase"/>
    <property type="match status" value="1"/>
</dbReference>
<keyword evidence="3 5" id="KW-0067">ATP-binding</keyword>
<feature type="domain" description="Histidine kinase/HSP90-like ATPase" evidence="8">
    <location>
        <begin position="76"/>
        <end position="231"/>
    </location>
</feature>
<evidence type="ECO:0000256" key="2">
    <source>
        <dbReference type="ARBA" id="ARBA00022741"/>
    </source>
</evidence>
<dbReference type="InterPro" id="IPR001404">
    <property type="entry name" value="Hsp90_fam"/>
</dbReference>
<feature type="chain" id="PRO_5033437396" evidence="7">
    <location>
        <begin position="33"/>
        <end position="843"/>
    </location>
</feature>
<evidence type="ECO:0000256" key="5">
    <source>
        <dbReference type="PIRSR" id="PIRSR002583-1"/>
    </source>
</evidence>
<keyword evidence="11" id="KW-1185">Reference proteome</keyword>
<dbReference type="PANTHER" id="PTHR11528">
    <property type="entry name" value="HEAT SHOCK PROTEIN 90 FAMILY MEMBER"/>
    <property type="match status" value="1"/>
</dbReference>
<feature type="binding site" evidence="5">
    <location>
        <position position="148"/>
    </location>
    <ligand>
        <name>ATP</name>
        <dbReference type="ChEBI" id="CHEBI:30616"/>
    </ligand>
</feature>
<evidence type="ECO:0000313" key="10">
    <source>
        <dbReference type="EMBL" id="VFT94530.1"/>
    </source>
</evidence>
<evidence type="ECO:0000259" key="8">
    <source>
        <dbReference type="SMART" id="SM00387"/>
    </source>
</evidence>
<dbReference type="GO" id="GO:0140662">
    <property type="term" value="F:ATP-dependent protein folding chaperone"/>
    <property type="evidence" value="ECO:0007669"/>
    <property type="project" value="InterPro"/>
</dbReference>
<evidence type="ECO:0000256" key="6">
    <source>
        <dbReference type="SAM" id="MobiDB-lite"/>
    </source>
</evidence>
<dbReference type="OrthoDB" id="28737at2759"/>
<dbReference type="NCBIfam" id="NF003555">
    <property type="entry name" value="PRK05218.1"/>
    <property type="match status" value="1"/>
</dbReference>
<feature type="compositionally biased region" description="Acidic residues" evidence="6">
    <location>
        <begin position="265"/>
        <end position="306"/>
    </location>
</feature>
<dbReference type="SUPFAM" id="SSF110942">
    <property type="entry name" value="HSP90 C-terminal domain"/>
    <property type="match status" value="1"/>
</dbReference>
<evidence type="ECO:0000256" key="1">
    <source>
        <dbReference type="ARBA" id="ARBA00008239"/>
    </source>
</evidence>
<gene>
    <name evidence="10" type="primary">Aste57867_17786</name>
    <name evidence="9" type="ORF">As57867_017725</name>
    <name evidence="10" type="ORF">ASTE57867_17786</name>
</gene>
<feature type="binding site" evidence="5">
    <location>
        <position position="87"/>
    </location>
    <ligand>
        <name>ATP</name>
        <dbReference type="ChEBI" id="CHEBI:30616"/>
    </ligand>
</feature>
<evidence type="ECO:0000256" key="3">
    <source>
        <dbReference type="ARBA" id="ARBA00022840"/>
    </source>
</evidence>
<reference evidence="10 11" key="1">
    <citation type="submission" date="2019-03" db="EMBL/GenBank/DDBJ databases">
        <authorList>
            <person name="Gaulin E."/>
            <person name="Dumas B."/>
        </authorList>
    </citation>
    <scope>NUCLEOTIDE SEQUENCE [LARGE SCALE GENOMIC DNA]</scope>
    <source>
        <strain evidence="10">CBS 568.67</strain>
    </source>
</reference>
<protein>
    <submittedName>
        <fullName evidence="10">Aste57867_17786 protein</fullName>
    </submittedName>
</protein>
<feature type="binding site" evidence="5">
    <location>
        <position position="83"/>
    </location>
    <ligand>
        <name>ATP</name>
        <dbReference type="ChEBI" id="CHEBI:30616"/>
    </ligand>
</feature>
<dbReference type="InterPro" id="IPR036890">
    <property type="entry name" value="HATPase_C_sf"/>
</dbReference>
<dbReference type="InterPro" id="IPR003594">
    <property type="entry name" value="HATPase_dom"/>
</dbReference>
<feature type="binding site" evidence="5">
    <location>
        <begin position="149"/>
        <end position="150"/>
    </location>
    <ligand>
        <name>ATP</name>
        <dbReference type="ChEBI" id="CHEBI:30616"/>
    </ligand>
</feature>
<dbReference type="PRINTS" id="PR00775">
    <property type="entry name" value="HEATSHOCK90"/>
</dbReference>
<dbReference type="Proteomes" id="UP000332933">
    <property type="component" value="Unassembled WGS sequence"/>
</dbReference>
<feature type="binding site" evidence="5">
    <location>
        <position position="129"/>
    </location>
    <ligand>
        <name>ATP</name>
        <dbReference type="ChEBI" id="CHEBI:30616"/>
    </ligand>
</feature>
<dbReference type="SUPFAM" id="SSF54211">
    <property type="entry name" value="Ribosomal protein S5 domain 2-like"/>
    <property type="match status" value="1"/>
</dbReference>
<feature type="binding site" evidence="5">
    <location>
        <position position="436"/>
    </location>
    <ligand>
        <name>ATP</name>
        <dbReference type="ChEBI" id="CHEBI:30616"/>
    </ligand>
</feature>
<sequence>MKISLSARSFWKNAFLFAAAFAAIGNMNQVGASIDADVASLKVDQLDGALLNGDKFQFQAEVSRLMDIIINSLYKSKEIFLRELISNASDALDKIRFLALSDNSLLDVLKDLEIRISFDKAAHTLTIKDTGVGMTKDELVKNLGTVAKSGTANFVSAMQNGADANMIGQFGVGFYSVYLVADKVRVVSKNADDDQYIWESNANASFTVIKDPRGDTLKRGTEITLFLKKDALEFEDQDKLKKLVSHYSEFINFPIYLHTSREETVEVDDDDEEEEEEEDATDDSAVEDEETAEEESEELEATEEDATAVAEKKTEKRTVWDWQRVNEIKAIWTRPKEDVEDSEYTNFFQAIHKDSTDPLSWIHFVAEGEIEFKSILYIPSKAPHDMYQKFDAKRADVKLYVRKVLISDQFEEFLPKYLNFIVGVVDSDDLPINVSRETLQENKILRVMRKKLVRKVLEMLRKLSENDTSDTDDDEDAAPAESDEEGEKKKGLEDSSKYLTFWENYGKNIKIGIMDDHANKGKLLKLLRFKSSTSPDKFISLNQYVARMKEWQDQIYYIAGESVENVEKSPFLETCKAKGVEVLYLVDPLDEYVMQHIPDFDGKKMQSITKEGLKFADEDEKTIERRRKLYAEQYDGLLSGLKRVYGTKVSKIVISKTAVDSPAVMVTSQWGHSANMERIIKAQTFANPAAQNPMAQKILELNPRHPIVAKLRDMFATQPDATETSDLSWLLYDAALTNSGFAMDDVDDFASRVYRIMKGTMGLESLELDPEINLPPEDEVVLEDDQVEEATLEDETDEATIGDEVEATIVDDDATIVEDEATIVEETTEEVALDDQGEVKEEL</sequence>
<dbReference type="GO" id="GO:0005524">
    <property type="term" value="F:ATP binding"/>
    <property type="evidence" value="ECO:0007669"/>
    <property type="project" value="UniProtKB-KW"/>
</dbReference>
<feature type="binding site" evidence="5">
    <location>
        <position position="134"/>
    </location>
    <ligand>
        <name>ATP</name>
        <dbReference type="ChEBI" id="CHEBI:30616"/>
    </ligand>
</feature>
<dbReference type="Pfam" id="PF13589">
    <property type="entry name" value="HATPase_c_3"/>
    <property type="match status" value="1"/>
</dbReference>
<reference evidence="9" key="2">
    <citation type="submission" date="2019-06" db="EMBL/GenBank/DDBJ databases">
        <title>Genomics analysis of Aphanomyces spp. identifies a new class of oomycete effector associated with host adaptation.</title>
        <authorList>
            <person name="Gaulin E."/>
        </authorList>
    </citation>
    <scope>NUCLEOTIDE SEQUENCE</scope>
    <source>
        <strain evidence="9">CBS 578.67</strain>
    </source>
</reference>
<evidence type="ECO:0000256" key="7">
    <source>
        <dbReference type="SAM" id="SignalP"/>
    </source>
</evidence>
<keyword evidence="2 5" id="KW-0547">Nucleotide-binding</keyword>
<feature type="compositionally biased region" description="Acidic residues" evidence="6">
    <location>
        <begin position="467"/>
        <end position="485"/>
    </location>
</feature>
<organism evidence="10 11">
    <name type="scientific">Aphanomyces stellatus</name>
    <dbReference type="NCBI Taxonomy" id="120398"/>
    <lineage>
        <taxon>Eukaryota</taxon>
        <taxon>Sar</taxon>
        <taxon>Stramenopiles</taxon>
        <taxon>Oomycota</taxon>
        <taxon>Saprolegniomycetes</taxon>
        <taxon>Saprolegniales</taxon>
        <taxon>Verrucalvaceae</taxon>
        <taxon>Aphanomyces</taxon>
    </lineage>
</organism>
<dbReference type="CDD" id="cd16927">
    <property type="entry name" value="HATPase_Hsp90-like"/>
    <property type="match status" value="1"/>
</dbReference>
<feature type="region of interest" description="Disordered" evidence="6">
    <location>
        <begin position="262"/>
        <end position="312"/>
    </location>
</feature>
<dbReference type="Gene3D" id="3.30.565.10">
    <property type="entry name" value="Histidine kinase-like ATPase, C-terminal domain"/>
    <property type="match status" value="1"/>
</dbReference>
<dbReference type="HAMAP" id="MF_00505">
    <property type="entry name" value="HSP90"/>
    <property type="match status" value="1"/>
</dbReference>
<dbReference type="Gene3D" id="3.30.230.80">
    <property type="match status" value="1"/>
</dbReference>
<dbReference type="Gene3D" id="3.40.50.11260">
    <property type="match status" value="1"/>
</dbReference>
<feature type="binding site" evidence="5">
    <location>
        <begin position="169"/>
        <end position="174"/>
    </location>
    <ligand>
        <name>ATP</name>
        <dbReference type="ChEBI" id="CHEBI:30616"/>
    </ligand>
</feature>
<dbReference type="FunFam" id="3.40.50.11260:FF:000005">
    <property type="entry name" value="Heat shock protein 90"/>
    <property type="match status" value="1"/>
</dbReference>
<proteinExistence type="inferred from homology"/>
<dbReference type="InterPro" id="IPR037196">
    <property type="entry name" value="HSP90_C"/>
</dbReference>
<dbReference type="Pfam" id="PF00183">
    <property type="entry name" value="HSP90"/>
    <property type="match status" value="1"/>
</dbReference>
<dbReference type="SMART" id="SM00387">
    <property type="entry name" value="HATPase_c"/>
    <property type="match status" value="1"/>
</dbReference>
<dbReference type="EMBL" id="VJMH01006293">
    <property type="protein sequence ID" value="KAF0690877.1"/>
    <property type="molecule type" value="Genomic_DNA"/>
</dbReference>
<dbReference type="EMBL" id="CAADRA010006314">
    <property type="protein sequence ID" value="VFT94530.1"/>
    <property type="molecule type" value="Genomic_DNA"/>
</dbReference>
<dbReference type="PIRSF" id="PIRSF002583">
    <property type="entry name" value="Hsp90"/>
    <property type="match status" value="1"/>
</dbReference>
<dbReference type="GO" id="GO:0016887">
    <property type="term" value="F:ATP hydrolysis activity"/>
    <property type="evidence" value="ECO:0007669"/>
    <property type="project" value="InterPro"/>
</dbReference>
<evidence type="ECO:0000313" key="9">
    <source>
        <dbReference type="EMBL" id="KAF0690877.1"/>
    </source>
</evidence>
<dbReference type="InterPro" id="IPR020568">
    <property type="entry name" value="Ribosomal_Su5_D2-typ_SF"/>
</dbReference>